<evidence type="ECO:0000313" key="2">
    <source>
        <dbReference type="Proteomes" id="UP000001064"/>
    </source>
</evidence>
<dbReference type="InParanoid" id="F0Z754"/>
<evidence type="ECO:0000313" key="1">
    <source>
        <dbReference type="EMBL" id="EGC40312.1"/>
    </source>
</evidence>
<dbReference type="AlphaFoldDB" id="F0Z754"/>
<keyword evidence="2" id="KW-1185">Reference proteome</keyword>
<dbReference type="Proteomes" id="UP000001064">
    <property type="component" value="Unassembled WGS sequence"/>
</dbReference>
<sequence length="52" mass="5969">MVNIENQTRFTASIGIPEETDDFYYDDTVTCQHVDNCGVVFILKKNPRGEED</sequence>
<dbReference type="KEGG" id="dpp:DICPUDRAFT_71378"/>
<feature type="non-terminal residue" evidence="1">
    <location>
        <position position="52"/>
    </location>
</feature>
<dbReference type="EMBL" id="GL870944">
    <property type="protein sequence ID" value="EGC40312.1"/>
    <property type="molecule type" value="Genomic_DNA"/>
</dbReference>
<protein>
    <submittedName>
        <fullName evidence="1">Expressed protein</fullName>
    </submittedName>
</protein>
<dbReference type="RefSeq" id="XP_003283248.1">
    <property type="nucleotide sequence ID" value="XM_003283200.1"/>
</dbReference>
<organism evidence="1 2">
    <name type="scientific">Dictyostelium purpureum</name>
    <name type="common">Slime mold</name>
    <dbReference type="NCBI Taxonomy" id="5786"/>
    <lineage>
        <taxon>Eukaryota</taxon>
        <taxon>Amoebozoa</taxon>
        <taxon>Evosea</taxon>
        <taxon>Eumycetozoa</taxon>
        <taxon>Dictyostelia</taxon>
        <taxon>Dictyosteliales</taxon>
        <taxon>Dictyosteliaceae</taxon>
        <taxon>Dictyostelium</taxon>
    </lineage>
</organism>
<dbReference type="GeneID" id="10509152"/>
<name>F0Z754_DICPU</name>
<proteinExistence type="predicted"/>
<reference evidence="2" key="1">
    <citation type="journal article" date="2011" name="Genome Biol.">
        <title>Comparative genomics of the social amoebae Dictyostelium discoideum and Dictyostelium purpureum.</title>
        <authorList>
            <consortium name="US DOE Joint Genome Institute (JGI-PGF)"/>
            <person name="Sucgang R."/>
            <person name="Kuo A."/>
            <person name="Tian X."/>
            <person name="Salerno W."/>
            <person name="Parikh A."/>
            <person name="Feasley C.L."/>
            <person name="Dalin E."/>
            <person name="Tu H."/>
            <person name="Huang E."/>
            <person name="Barry K."/>
            <person name="Lindquist E."/>
            <person name="Shapiro H."/>
            <person name="Bruce D."/>
            <person name="Schmutz J."/>
            <person name="Salamov A."/>
            <person name="Fey P."/>
            <person name="Gaudet P."/>
            <person name="Anjard C."/>
            <person name="Babu M.M."/>
            <person name="Basu S."/>
            <person name="Bushmanova Y."/>
            <person name="van der Wel H."/>
            <person name="Katoh-Kurasawa M."/>
            <person name="Dinh C."/>
            <person name="Coutinho P.M."/>
            <person name="Saito T."/>
            <person name="Elias M."/>
            <person name="Schaap P."/>
            <person name="Kay R.R."/>
            <person name="Henrissat B."/>
            <person name="Eichinger L."/>
            <person name="Rivero F."/>
            <person name="Putnam N.H."/>
            <person name="West C.M."/>
            <person name="Loomis W.F."/>
            <person name="Chisholm R.L."/>
            <person name="Shaulsky G."/>
            <person name="Strassmann J.E."/>
            <person name="Queller D.C."/>
            <person name="Kuspa A."/>
            <person name="Grigoriev I.V."/>
        </authorList>
    </citation>
    <scope>NUCLEOTIDE SEQUENCE [LARGE SCALE GENOMIC DNA]</scope>
    <source>
        <strain evidence="2">QSDP1</strain>
    </source>
</reference>
<dbReference type="VEuPathDB" id="AmoebaDB:DICPUDRAFT_71378"/>
<gene>
    <name evidence="1" type="ORF">DICPUDRAFT_71378</name>
</gene>
<accession>F0Z754</accession>